<dbReference type="Pfam" id="PF00629">
    <property type="entry name" value="MAM"/>
    <property type="match status" value="1"/>
</dbReference>
<dbReference type="RefSeq" id="XP_031573629.1">
    <property type="nucleotide sequence ID" value="XM_031717769.1"/>
</dbReference>
<name>A0A6P8J256_ACTTE</name>
<dbReference type="InParanoid" id="A0A6P8J256"/>
<keyword evidence="1" id="KW-0732">Signal</keyword>
<organism evidence="3 4">
    <name type="scientific">Actinia tenebrosa</name>
    <name type="common">Australian red waratah sea anemone</name>
    <dbReference type="NCBI Taxonomy" id="6105"/>
    <lineage>
        <taxon>Eukaryota</taxon>
        <taxon>Metazoa</taxon>
        <taxon>Cnidaria</taxon>
        <taxon>Anthozoa</taxon>
        <taxon>Hexacorallia</taxon>
        <taxon>Actiniaria</taxon>
        <taxon>Actiniidae</taxon>
        <taxon>Actinia</taxon>
    </lineage>
</organism>
<sequence>MKLKMLGYHRQLMLFLVAITARFCTGFDFECNFDSDACGFQQVRSWGNTGLNGDHKDWTRAKSSEPVRYSGPARDHTSGSGYYMVFDVWAFRSFGARAIIYKQITVTKSNTWISFWYHMFGFSGMGGLSVYAGNTAIFAKNDNQGNGWKKAEIKLDVLGSVKVRYYLNCVGNLF</sequence>
<dbReference type="GO" id="GO:0016020">
    <property type="term" value="C:membrane"/>
    <property type="evidence" value="ECO:0007669"/>
    <property type="project" value="InterPro"/>
</dbReference>
<dbReference type="SMART" id="SM00137">
    <property type="entry name" value="MAM"/>
    <property type="match status" value="1"/>
</dbReference>
<feature type="chain" id="PRO_5027784682" evidence="1">
    <location>
        <begin position="27"/>
        <end position="174"/>
    </location>
</feature>
<accession>A0A6P8J256</accession>
<dbReference type="KEGG" id="aten:116307499"/>
<keyword evidence="3" id="KW-1185">Reference proteome</keyword>
<dbReference type="CDD" id="cd06263">
    <property type="entry name" value="MAM"/>
    <property type="match status" value="1"/>
</dbReference>
<dbReference type="PROSITE" id="PS50060">
    <property type="entry name" value="MAM_2"/>
    <property type="match status" value="1"/>
</dbReference>
<dbReference type="PANTHER" id="PTHR23282:SF101">
    <property type="entry name" value="MAM DOMAIN-CONTAINING PROTEIN"/>
    <property type="match status" value="1"/>
</dbReference>
<dbReference type="AlphaFoldDB" id="A0A6P8J256"/>
<dbReference type="InterPro" id="IPR051560">
    <property type="entry name" value="MAM_domain-containing"/>
</dbReference>
<dbReference type="InterPro" id="IPR000998">
    <property type="entry name" value="MAM_dom"/>
</dbReference>
<evidence type="ECO:0000256" key="1">
    <source>
        <dbReference type="SAM" id="SignalP"/>
    </source>
</evidence>
<evidence type="ECO:0000259" key="2">
    <source>
        <dbReference type="PROSITE" id="PS50060"/>
    </source>
</evidence>
<dbReference type="PANTHER" id="PTHR23282">
    <property type="entry name" value="APICAL ENDOSOMAL GLYCOPROTEIN PRECURSOR"/>
    <property type="match status" value="1"/>
</dbReference>
<dbReference type="OrthoDB" id="412155at2759"/>
<dbReference type="Proteomes" id="UP000515163">
    <property type="component" value="Unplaced"/>
</dbReference>
<dbReference type="SUPFAM" id="SSF49899">
    <property type="entry name" value="Concanavalin A-like lectins/glucanases"/>
    <property type="match status" value="1"/>
</dbReference>
<evidence type="ECO:0000313" key="4">
    <source>
        <dbReference type="RefSeq" id="XP_031573629.1"/>
    </source>
</evidence>
<reference evidence="4" key="1">
    <citation type="submission" date="2025-08" db="UniProtKB">
        <authorList>
            <consortium name="RefSeq"/>
        </authorList>
    </citation>
    <scope>IDENTIFICATION</scope>
    <source>
        <tissue evidence="4">Tentacle</tissue>
    </source>
</reference>
<proteinExistence type="predicted"/>
<protein>
    <submittedName>
        <fullName evidence="4">Thyroid hormone-induced protein B-like</fullName>
    </submittedName>
</protein>
<dbReference type="InterPro" id="IPR013320">
    <property type="entry name" value="ConA-like_dom_sf"/>
</dbReference>
<evidence type="ECO:0000313" key="3">
    <source>
        <dbReference type="Proteomes" id="UP000515163"/>
    </source>
</evidence>
<feature type="domain" description="MAM" evidence="2">
    <location>
        <begin position="29"/>
        <end position="165"/>
    </location>
</feature>
<gene>
    <name evidence="4" type="primary">LOC116307499</name>
</gene>
<feature type="signal peptide" evidence="1">
    <location>
        <begin position="1"/>
        <end position="26"/>
    </location>
</feature>
<dbReference type="GeneID" id="116307499"/>
<dbReference type="Gene3D" id="2.60.120.200">
    <property type="match status" value="1"/>
</dbReference>